<evidence type="ECO:0008006" key="4">
    <source>
        <dbReference type="Google" id="ProtNLM"/>
    </source>
</evidence>
<sequence>MIMVLQLRFLLVSFVVAVFCFPLPGVMAAREDSLHITIGQHKINGQDTSDAQKAAVRDALEKAVQIAFVSVVSEQKLGENLDVLYDRLLAHTMDFVSTYRVINGMAHNGAYLVGVESKISLELMEKRLRDAGVFNQVQNNPKVLLLIAEQGPEDTQPRCWWWQPEGNPAASVAEKSLKVVFEQARIPLVVAGNNYPDPAAYNIVFSAMGDQTAAMALGQALKADMVVLGLASARESANRMGNEKTFEAGVAFTVLDTASRKEVIHETSTAAAKSTDTRGADQALAQASESAGQALREKIEGFWAQNMKEGKTFDLYVEGDNFLTRFIALKRQLKDIREIEDISPRELGSSHAIMEVTYQGTPAQFANAVMLRTFEEFGVEVSMVLDDAVKIRFVASPKNNPASEPSQDDPKVIVPQPDTFSQGSAKTTGQENVQERLQE</sequence>
<gene>
    <name evidence="2" type="ORF">DespoDRAFT_00403</name>
</gene>
<keyword evidence="3" id="KW-1185">Reference proteome</keyword>
<feature type="compositionally biased region" description="Polar residues" evidence="1">
    <location>
        <begin position="418"/>
        <end position="432"/>
    </location>
</feature>
<reference evidence="2 3" key="1">
    <citation type="submission" date="2011-09" db="EMBL/GenBank/DDBJ databases">
        <authorList>
            <consortium name="US DOE Joint Genome Institute (JGI-PGF)"/>
            <person name="Lucas S."/>
            <person name="Han J."/>
            <person name="Lapidus A."/>
            <person name="Cheng J.-F."/>
            <person name="Goodwin L."/>
            <person name="Pitluck S."/>
            <person name="Peters L."/>
            <person name="Land M.L."/>
            <person name="Hauser L."/>
            <person name="Orellana R."/>
            <person name="Lovley D."/>
            <person name="Woyke T.J."/>
        </authorList>
    </citation>
    <scope>NUCLEOTIDE SEQUENCE [LARGE SCALE GENOMIC DNA]</scope>
    <source>
        <strain evidence="2 3">2ac9</strain>
    </source>
</reference>
<evidence type="ECO:0000256" key="1">
    <source>
        <dbReference type="SAM" id="MobiDB-lite"/>
    </source>
</evidence>
<dbReference type="EMBL" id="CM001488">
    <property type="protein sequence ID" value="EIM62426.1"/>
    <property type="molecule type" value="Genomic_DNA"/>
</dbReference>
<proteinExistence type="predicted"/>
<protein>
    <recommendedName>
        <fullName evidence="4">Flagellar assembly protein T N-terminal domain-containing protein</fullName>
    </recommendedName>
</protein>
<evidence type="ECO:0000313" key="3">
    <source>
        <dbReference type="Proteomes" id="UP000005778"/>
    </source>
</evidence>
<dbReference type="AlphaFoldDB" id="I5AYW3"/>
<dbReference type="InterPro" id="IPR038180">
    <property type="entry name" value="FlgT_N_sf"/>
</dbReference>
<name>I5AYW3_9BACT</name>
<accession>I5AYW3</accession>
<dbReference type="STRING" id="879212.DespoDRAFT_00403"/>
<evidence type="ECO:0000313" key="2">
    <source>
        <dbReference type="EMBL" id="EIM62426.1"/>
    </source>
</evidence>
<reference evidence="2 3" key="2">
    <citation type="submission" date="2012-02" db="EMBL/GenBank/DDBJ databases">
        <title>Improved High-Quality Draft sequence of Desulfobacter postgatei 2ac9.</title>
        <authorList>
            <consortium name="US DOE Joint Genome Institute"/>
            <person name="Lucas S."/>
            <person name="Han J."/>
            <person name="Lapidus A."/>
            <person name="Cheng J.-F."/>
            <person name="Goodwin L."/>
            <person name="Pitluck S."/>
            <person name="Peters L."/>
            <person name="Ovchinnikova G."/>
            <person name="Held B."/>
            <person name="Detter J.C."/>
            <person name="Han C."/>
            <person name="Tapia R."/>
            <person name="Land M."/>
            <person name="Hauser L."/>
            <person name="Kyrpides N."/>
            <person name="Ivanova N."/>
            <person name="Pagani I."/>
            <person name="Orellana R."/>
            <person name="Lovley D."/>
            <person name="Woyke T."/>
        </authorList>
    </citation>
    <scope>NUCLEOTIDE SEQUENCE [LARGE SCALE GENOMIC DNA]</scope>
    <source>
        <strain evidence="2 3">2ac9</strain>
    </source>
</reference>
<dbReference type="HOGENOM" id="CLU_663466_0_0_7"/>
<dbReference type="eggNOG" id="ENOG502ZAWI">
    <property type="taxonomic scope" value="Bacteria"/>
</dbReference>
<dbReference type="Gene3D" id="3.30.1660.40">
    <property type="entry name" value="FlgT, N-terminal domain"/>
    <property type="match status" value="1"/>
</dbReference>
<dbReference type="Proteomes" id="UP000005778">
    <property type="component" value="Chromosome"/>
</dbReference>
<organism evidence="2 3">
    <name type="scientific">Desulfobacter postgatei 2ac9</name>
    <dbReference type="NCBI Taxonomy" id="879212"/>
    <lineage>
        <taxon>Bacteria</taxon>
        <taxon>Pseudomonadati</taxon>
        <taxon>Thermodesulfobacteriota</taxon>
        <taxon>Desulfobacteria</taxon>
        <taxon>Desulfobacterales</taxon>
        <taxon>Desulfobacteraceae</taxon>
        <taxon>Desulfobacter</taxon>
    </lineage>
</organism>
<feature type="region of interest" description="Disordered" evidence="1">
    <location>
        <begin position="397"/>
        <end position="439"/>
    </location>
</feature>